<name>A0A7S3K080_9STRA</name>
<dbReference type="PROSITE" id="PS50014">
    <property type="entry name" value="BROMODOMAIN_2"/>
    <property type="match status" value="1"/>
</dbReference>
<evidence type="ECO:0000259" key="4">
    <source>
        <dbReference type="PROSITE" id="PS50014"/>
    </source>
</evidence>
<sequence length="1101" mass="124109">MECVQPTGVDEPPLPLVQRLRSRQHRQESRPPVIEQKRKKQKHSTERVIIRKELRPRGANGLVSSQEAKPKIKRQKRAEKISTSTKKKPIVRSKQFVRTKNKDKVNYATRQLRPRGTNGLVVAEVSSSKSLQKKIKDLKVRVRLGGILIDPYCMRRKSTKQNKEASSDDDFLLSDETDDDEEYQKRDGLGKRKRQKCELIQDRPKRTKANQNTTNFVLNEQHLIKNEKEEDDDILFEEEKKESNFEFSQVASASPSKKDAARKFTERDAAMTSCRRLRPALKDPGYDMELVPNAISKNGDGSYLRRLEGHEAWEKLIAEIVLLCGEAAWRRMHRDGILMKNNQQTINIGPPPDAKPLMLEYISDRVDTDDPILGFELRTIRQDWLQGFAMYTTFTTWTPYFRFTNRAPAAAITLDDISYHRVANDQLINELESCRRAGDYEAEGVVWPKIAELSLLGGLGAGGLLARIVLDTLATDSQYDFIVLQATDQAIPFYEKLGFERVGAVASFESPKAGVKHAVEMAQHTDIKNYNSSIRLPNKEELAIKPPGARLYWARRYARLCLKQVSAFDTDSIFSIPVSDEVAPGYSSLISHPIDLSTMRRKMVDSTEPIESAKAYLCPELRNDIDLMIANCLFYNHTTSPVAAYARRFRDKVLSFLDEAKSKRPDLYYDTDEERIGDILEYEQAADTDTAVLGYVHWTFPDQAVEDQYPSYLMAKRLRPYGASAARALSLAADHALSIAKQATEFAIHTVASLPKISEDMEQAFKNNVSIPPLQNHQNNIPFTTTTSMDEDIPLPPLTQSTQADKIAQPPKPIPSCWRLPLDIGVPHLTPNNAVPAPPPPLRKRIVPRSNVTPRGSAGFTAKICHGMGVEYLGIFDTVNEAQKAYNAAKAIYEHIPSKIITDSYEPTGQSNALRDQLLSRAPNPFRSPLPLRAADLSSDPNIHADKLRQLAIAADSEAPRNSIDHLQTKKRQVKLYNKVVHVKGLPSCYPHVFWFVYQYVPDMEWCHLCPMEPFGSFGIKSKREGRPRWRLVPEGRAREIDVPAARCTPVRHQTVAKTQSADREVFDIIDTDAIARFFPSGYDGASSLANKAAAAAGIAQ</sequence>
<dbReference type="CDD" id="cd04369">
    <property type="entry name" value="Bromodomain"/>
    <property type="match status" value="1"/>
</dbReference>
<feature type="region of interest" description="Disordered" evidence="3">
    <location>
        <begin position="1"/>
        <end position="88"/>
    </location>
</feature>
<dbReference type="Gene3D" id="1.20.920.10">
    <property type="entry name" value="Bromodomain-like"/>
    <property type="match status" value="1"/>
</dbReference>
<evidence type="ECO:0000313" key="5">
    <source>
        <dbReference type="EMBL" id="CAE0367981.1"/>
    </source>
</evidence>
<gene>
    <name evidence="5" type="ORF">ALAG00032_LOCUS8738</name>
</gene>
<evidence type="ECO:0000256" key="1">
    <source>
        <dbReference type="ARBA" id="ARBA00023117"/>
    </source>
</evidence>
<dbReference type="SUPFAM" id="SSF55729">
    <property type="entry name" value="Acyl-CoA N-acyltransferases (Nat)"/>
    <property type="match status" value="1"/>
</dbReference>
<dbReference type="SMART" id="SM00297">
    <property type="entry name" value="BROMO"/>
    <property type="match status" value="1"/>
</dbReference>
<dbReference type="Gene3D" id="3.40.630.30">
    <property type="match status" value="1"/>
</dbReference>
<feature type="domain" description="Bromo" evidence="4">
    <location>
        <begin position="566"/>
        <end position="643"/>
    </location>
</feature>
<dbReference type="InterPro" id="IPR051831">
    <property type="entry name" value="Bromodomain_contain_prot"/>
</dbReference>
<feature type="region of interest" description="Disordered" evidence="3">
    <location>
        <begin position="831"/>
        <end position="850"/>
    </location>
</feature>
<reference evidence="5" key="1">
    <citation type="submission" date="2021-01" db="EMBL/GenBank/DDBJ databases">
        <authorList>
            <person name="Corre E."/>
            <person name="Pelletier E."/>
            <person name="Niang G."/>
            <person name="Scheremetjew M."/>
            <person name="Finn R."/>
            <person name="Kale V."/>
            <person name="Holt S."/>
            <person name="Cochrane G."/>
            <person name="Meng A."/>
            <person name="Brown T."/>
            <person name="Cohen L."/>
        </authorList>
    </citation>
    <scope>NUCLEOTIDE SEQUENCE</scope>
    <source>
        <strain evidence="5">CCMP1510</strain>
    </source>
</reference>
<feature type="compositionally biased region" description="Acidic residues" evidence="3">
    <location>
        <begin position="167"/>
        <end position="182"/>
    </location>
</feature>
<protein>
    <recommendedName>
        <fullName evidence="4">Bromo domain-containing protein</fullName>
    </recommendedName>
</protein>
<dbReference type="PANTHER" id="PTHR22881">
    <property type="entry name" value="BROMODOMAIN CONTAINING PROTEIN"/>
    <property type="match status" value="1"/>
</dbReference>
<dbReference type="Pfam" id="PF00439">
    <property type="entry name" value="Bromodomain"/>
    <property type="match status" value="1"/>
</dbReference>
<dbReference type="InterPro" id="IPR001487">
    <property type="entry name" value="Bromodomain"/>
</dbReference>
<evidence type="ECO:0000256" key="3">
    <source>
        <dbReference type="SAM" id="MobiDB-lite"/>
    </source>
</evidence>
<dbReference type="InterPro" id="IPR016181">
    <property type="entry name" value="Acyl_CoA_acyltransferase"/>
</dbReference>
<dbReference type="EMBL" id="HBIJ01012909">
    <property type="protein sequence ID" value="CAE0367981.1"/>
    <property type="molecule type" value="Transcribed_RNA"/>
</dbReference>
<dbReference type="GO" id="GO:0005634">
    <property type="term" value="C:nucleus"/>
    <property type="evidence" value="ECO:0007669"/>
    <property type="project" value="TreeGrafter"/>
</dbReference>
<feature type="region of interest" description="Disordered" evidence="3">
    <location>
        <begin position="157"/>
        <end position="196"/>
    </location>
</feature>
<feature type="compositionally biased region" description="Basic and acidic residues" evidence="3">
    <location>
        <begin position="43"/>
        <end position="56"/>
    </location>
</feature>
<dbReference type="SUPFAM" id="SSF47370">
    <property type="entry name" value="Bromodomain"/>
    <property type="match status" value="1"/>
</dbReference>
<feature type="compositionally biased region" description="Basic and acidic residues" evidence="3">
    <location>
        <begin position="183"/>
        <end position="196"/>
    </location>
</feature>
<keyword evidence="1 2" id="KW-0103">Bromodomain</keyword>
<dbReference type="GO" id="GO:0006357">
    <property type="term" value="P:regulation of transcription by RNA polymerase II"/>
    <property type="evidence" value="ECO:0007669"/>
    <property type="project" value="TreeGrafter"/>
</dbReference>
<evidence type="ECO:0000256" key="2">
    <source>
        <dbReference type="PROSITE-ProRule" id="PRU00035"/>
    </source>
</evidence>
<accession>A0A7S3K080</accession>
<dbReference type="PANTHER" id="PTHR22881:SF27">
    <property type="entry name" value="BROMODOMAIN CONTAINING 7_9"/>
    <property type="match status" value="1"/>
</dbReference>
<proteinExistence type="predicted"/>
<dbReference type="InterPro" id="IPR036427">
    <property type="entry name" value="Bromodomain-like_sf"/>
</dbReference>
<dbReference type="AlphaFoldDB" id="A0A7S3K080"/>
<organism evidence="5">
    <name type="scientific">Aureoumbra lagunensis</name>
    <dbReference type="NCBI Taxonomy" id="44058"/>
    <lineage>
        <taxon>Eukaryota</taxon>
        <taxon>Sar</taxon>
        <taxon>Stramenopiles</taxon>
        <taxon>Ochrophyta</taxon>
        <taxon>Pelagophyceae</taxon>
        <taxon>Pelagomonadales</taxon>
        <taxon>Aureoumbra</taxon>
    </lineage>
</organism>